<sequence>MLRKWEWTTSRLANAKSNIYLNLSLSYPSTNPRLPPSSDPGSSCTSPPRRTRFSKVPPLRIRNKQHRARGKSGQALTRALELSGEIAGGRRVPPNTRIL</sequence>
<comment type="caution">
    <text evidence="2">The sequence shown here is derived from an EMBL/GenBank/DDBJ whole genome shotgun (WGS) entry which is preliminary data.</text>
</comment>
<evidence type="ECO:0000313" key="3">
    <source>
        <dbReference type="Proteomes" id="UP000807342"/>
    </source>
</evidence>
<reference evidence="2" key="1">
    <citation type="submission" date="2020-11" db="EMBL/GenBank/DDBJ databases">
        <authorList>
            <consortium name="DOE Joint Genome Institute"/>
            <person name="Ahrendt S."/>
            <person name="Riley R."/>
            <person name="Andreopoulos W."/>
            <person name="Labutti K."/>
            <person name="Pangilinan J."/>
            <person name="Ruiz-Duenas F.J."/>
            <person name="Barrasa J.M."/>
            <person name="Sanchez-Garcia M."/>
            <person name="Camarero S."/>
            <person name="Miyauchi S."/>
            <person name="Serrano A."/>
            <person name="Linde D."/>
            <person name="Babiker R."/>
            <person name="Drula E."/>
            <person name="Ayuso-Fernandez I."/>
            <person name="Pacheco R."/>
            <person name="Padilla G."/>
            <person name="Ferreira P."/>
            <person name="Barriuso J."/>
            <person name="Kellner H."/>
            <person name="Castanera R."/>
            <person name="Alfaro M."/>
            <person name="Ramirez L."/>
            <person name="Pisabarro A.G."/>
            <person name="Kuo A."/>
            <person name="Tritt A."/>
            <person name="Lipzen A."/>
            <person name="He G."/>
            <person name="Yan M."/>
            <person name="Ng V."/>
            <person name="Cullen D."/>
            <person name="Martin F."/>
            <person name="Rosso M.-N."/>
            <person name="Henrissat B."/>
            <person name="Hibbett D."/>
            <person name="Martinez A.T."/>
            <person name="Grigoriev I.V."/>
        </authorList>
    </citation>
    <scope>NUCLEOTIDE SEQUENCE</scope>
    <source>
        <strain evidence="2">MF-IS2</strain>
    </source>
</reference>
<evidence type="ECO:0000313" key="2">
    <source>
        <dbReference type="EMBL" id="KAF9440508.1"/>
    </source>
</evidence>
<gene>
    <name evidence="2" type="ORF">P691DRAFT_106576</name>
</gene>
<protein>
    <submittedName>
        <fullName evidence="2">Uncharacterized protein</fullName>
    </submittedName>
</protein>
<feature type="region of interest" description="Disordered" evidence="1">
    <location>
        <begin position="28"/>
        <end position="53"/>
    </location>
</feature>
<name>A0A9P5WWT6_9AGAR</name>
<dbReference type="AlphaFoldDB" id="A0A9P5WWT6"/>
<organism evidence="2 3">
    <name type="scientific">Macrolepiota fuliginosa MF-IS2</name>
    <dbReference type="NCBI Taxonomy" id="1400762"/>
    <lineage>
        <taxon>Eukaryota</taxon>
        <taxon>Fungi</taxon>
        <taxon>Dikarya</taxon>
        <taxon>Basidiomycota</taxon>
        <taxon>Agaricomycotina</taxon>
        <taxon>Agaricomycetes</taxon>
        <taxon>Agaricomycetidae</taxon>
        <taxon>Agaricales</taxon>
        <taxon>Agaricineae</taxon>
        <taxon>Agaricaceae</taxon>
        <taxon>Macrolepiota</taxon>
    </lineage>
</organism>
<dbReference type="Proteomes" id="UP000807342">
    <property type="component" value="Unassembled WGS sequence"/>
</dbReference>
<feature type="compositionally biased region" description="Polar residues" evidence="1">
    <location>
        <begin position="39"/>
        <end position="48"/>
    </location>
</feature>
<evidence type="ECO:0000256" key="1">
    <source>
        <dbReference type="SAM" id="MobiDB-lite"/>
    </source>
</evidence>
<accession>A0A9P5WWT6</accession>
<keyword evidence="3" id="KW-1185">Reference proteome</keyword>
<dbReference type="EMBL" id="MU152474">
    <property type="protein sequence ID" value="KAF9440508.1"/>
    <property type="molecule type" value="Genomic_DNA"/>
</dbReference>
<proteinExistence type="predicted"/>